<dbReference type="SUPFAM" id="SSF81324">
    <property type="entry name" value="Voltage-gated potassium channels"/>
    <property type="match status" value="1"/>
</dbReference>
<evidence type="ECO:0000256" key="4">
    <source>
        <dbReference type="ARBA" id="ARBA00022692"/>
    </source>
</evidence>
<keyword evidence="4 12" id="KW-0812">Transmembrane</keyword>
<feature type="transmembrane region" description="Helical" evidence="12">
    <location>
        <begin position="209"/>
        <end position="229"/>
    </location>
</feature>
<keyword evidence="10 12" id="KW-0472">Membrane</keyword>
<dbReference type="GO" id="GO:0008076">
    <property type="term" value="C:voltage-gated potassium channel complex"/>
    <property type="evidence" value="ECO:0007669"/>
    <property type="project" value="InterPro"/>
</dbReference>
<feature type="transmembrane region" description="Helical" evidence="12">
    <location>
        <begin position="54"/>
        <end position="73"/>
    </location>
</feature>
<keyword evidence="7" id="KW-0630">Potassium</keyword>
<evidence type="ECO:0000259" key="13">
    <source>
        <dbReference type="Pfam" id="PF00520"/>
    </source>
</evidence>
<dbReference type="GO" id="GO:0001508">
    <property type="term" value="P:action potential"/>
    <property type="evidence" value="ECO:0007669"/>
    <property type="project" value="TreeGrafter"/>
</dbReference>
<dbReference type="OrthoDB" id="9799090at2"/>
<sequence length="281" mass="31301">MIDFPSKERLAHIVYESDDRASKNFDLALLLLILMSVSIVVLDSVEEIHANYGSLLYALEWFFTLVFTVEYVFRIWLSNNKRGYIFGFYGLVDLLAILPTYLSLLLFQTQYLTVIRALRFLRILRILKLPKYVREATLLSTALKHSQAKIKVFVGSVLTIVLIMGSVMYIVEGPESGFTSIPRSMYWAIVTLTTVGYGDIAPITDLGQFIAALIMLMGYAIIAVPTGIVSSELTAARLDENRQAKTPDAPGRPCPECGVQSHSEDALFCRKCGAKLDAATP</sequence>
<dbReference type="InterPro" id="IPR027359">
    <property type="entry name" value="Volt_channel_dom_sf"/>
</dbReference>
<evidence type="ECO:0000256" key="11">
    <source>
        <dbReference type="ARBA" id="ARBA00023303"/>
    </source>
</evidence>
<protein>
    <submittedName>
        <fullName evidence="14">Voltage-gated potassium channel</fullName>
    </submittedName>
</protein>
<dbReference type="Proteomes" id="UP000199403">
    <property type="component" value="Unassembled WGS sequence"/>
</dbReference>
<evidence type="ECO:0000256" key="7">
    <source>
        <dbReference type="ARBA" id="ARBA00022958"/>
    </source>
</evidence>
<dbReference type="PRINTS" id="PR00169">
    <property type="entry name" value="KCHANNEL"/>
</dbReference>
<dbReference type="STRING" id="1416801.SAMN05192553_102374"/>
<dbReference type="GO" id="GO:0005249">
    <property type="term" value="F:voltage-gated potassium channel activity"/>
    <property type="evidence" value="ECO:0007669"/>
    <property type="project" value="InterPro"/>
</dbReference>
<dbReference type="PANTHER" id="PTHR11537">
    <property type="entry name" value="VOLTAGE-GATED POTASSIUM CHANNEL"/>
    <property type="match status" value="1"/>
</dbReference>
<organism evidence="14 15">
    <name type="scientific">Cyclobacterium xiamenense</name>
    <dbReference type="NCBI Taxonomy" id="1297121"/>
    <lineage>
        <taxon>Bacteria</taxon>
        <taxon>Pseudomonadati</taxon>
        <taxon>Bacteroidota</taxon>
        <taxon>Cytophagia</taxon>
        <taxon>Cytophagales</taxon>
        <taxon>Cyclobacteriaceae</taxon>
        <taxon>Cyclobacterium</taxon>
    </lineage>
</organism>
<dbReference type="InterPro" id="IPR005821">
    <property type="entry name" value="Ion_trans_dom"/>
</dbReference>
<keyword evidence="8 12" id="KW-1133">Transmembrane helix</keyword>
<keyword evidence="15" id="KW-1185">Reference proteome</keyword>
<reference evidence="15" key="1">
    <citation type="submission" date="2016-10" db="EMBL/GenBank/DDBJ databases">
        <authorList>
            <person name="Varghese N."/>
            <person name="Submissions S."/>
        </authorList>
    </citation>
    <scope>NUCLEOTIDE SEQUENCE [LARGE SCALE GENOMIC DNA]</scope>
    <source>
        <strain evidence="15">IBRC-M 10761</strain>
    </source>
</reference>
<evidence type="ECO:0000313" key="14">
    <source>
        <dbReference type="EMBL" id="SEJ09873.1"/>
    </source>
</evidence>
<evidence type="ECO:0000313" key="15">
    <source>
        <dbReference type="Proteomes" id="UP000199403"/>
    </source>
</evidence>
<evidence type="ECO:0000256" key="1">
    <source>
        <dbReference type="ARBA" id="ARBA00004141"/>
    </source>
</evidence>
<keyword evidence="6" id="KW-0851">Voltage-gated channel</keyword>
<keyword evidence="3" id="KW-0633">Potassium transport</keyword>
<dbReference type="AlphaFoldDB" id="A0A1H6VZ25"/>
<evidence type="ECO:0000256" key="3">
    <source>
        <dbReference type="ARBA" id="ARBA00022538"/>
    </source>
</evidence>
<evidence type="ECO:0000256" key="8">
    <source>
        <dbReference type="ARBA" id="ARBA00022989"/>
    </source>
</evidence>
<dbReference type="Gene3D" id="1.20.120.350">
    <property type="entry name" value="Voltage-gated potassium channels. Chain C"/>
    <property type="match status" value="1"/>
</dbReference>
<proteinExistence type="predicted"/>
<keyword evidence="2" id="KW-0813">Transport</keyword>
<evidence type="ECO:0000256" key="10">
    <source>
        <dbReference type="ARBA" id="ARBA00023136"/>
    </source>
</evidence>
<dbReference type="InterPro" id="IPR028325">
    <property type="entry name" value="VG_K_chnl"/>
</dbReference>
<dbReference type="PANTHER" id="PTHR11537:SF254">
    <property type="entry name" value="POTASSIUM VOLTAGE-GATED CHANNEL PROTEIN SHAB"/>
    <property type="match status" value="1"/>
</dbReference>
<feature type="transmembrane region" description="Helical" evidence="12">
    <location>
        <begin position="85"/>
        <end position="107"/>
    </location>
</feature>
<accession>A0A1H6VZ25</accession>
<evidence type="ECO:0000256" key="12">
    <source>
        <dbReference type="SAM" id="Phobius"/>
    </source>
</evidence>
<keyword evidence="9" id="KW-0406">Ion transport</keyword>
<feature type="transmembrane region" description="Helical" evidence="12">
    <location>
        <begin position="25"/>
        <end position="42"/>
    </location>
</feature>
<name>A0A1H6VZ25_9BACT</name>
<keyword evidence="11 14" id="KW-0407">Ion channel</keyword>
<dbReference type="EMBL" id="FNZH01000002">
    <property type="protein sequence ID" value="SEJ09873.1"/>
    <property type="molecule type" value="Genomic_DNA"/>
</dbReference>
<evidence type="ECO:0000256" key="6">
    <source>
        <dbReference type="ARBA" id="ARBA00022882"/>
    </source>
</evidence>
<feature type="domain" description="Ion transport" evidence="13">
    <location>
        <begin position="23"/>
        <end position="235"/>
    </location>
</feature>
<dbReference type="Gene3D" id="1.10.287.70">
    <property type="match status" value="1"/>
</dbReference>
<evidence type="ECO:0000256" key="5">
    <source>
        <dbReference type="ARBA" id="ARBA00022826"/>
    </source>
</evidence>
<evidence type="ECO:0000256" key="9">
    <source>
        <dbReference type="ARBA" id="ARBA00023065"/>
    </source>
</evidence>
<feature type="transmembrane region" description="Helical" evidence="12">
    <location>
        <begin position="152"/>
        <end position="172"/>
    </location>
</feature>
<evidence type="ECO:0000256" key="2">
    <source>
        <dbReference type="ARBA" id="ARBA00022448"/>
    </source>
</evidence>
<comment type="subcellular location">
    <subcellularLocation>
        <location evidence="1">Membrane</location>
        <topology evidence="1">Multi-pass membrane protein</topology>
    </subcellularLocation>
</comment>
<dbReference type="Pfam" id="PF00520">
    <property type="entry name" value="Ion_trans"/>
    <property type="match status" value="1"/>
</dbReference>
<keyword evidence="5" id="KW-0631">Potassium channel</keyword>
<dbReference type="RefSeq" id="WP_092171188.1">
    <property type="nucleotide sequence ID" value="NZ_FNZH01000002.1"/>
</dbReference>
<gene>
    <name evidence="14" type="ORF">SAMN05192553_102374</name>
</gene>